<gene>
    <name evidence="1" type="ORF">CA13_16220</name>
</gene>
<accession>A0A5C5YYL8</accession>
<protein>
    <submittedName>
        <fullName evidence="1">Uncharacterized protein</fullName>
    </submittedName>
</protein>
<sequence>MFLMMDHGFSVDSAKARKIRLVRVSSGAESLFSAQLACKIRPCQISIERILDNDLIAPTQFLGLRLTAIRQSHSW</sequence>
<dbReference type="EMBL" id="SJPJ01000001">
    <property type="protein sequence ID" value="TWT80209.1"/>
    <property type="molecule type" value="Genomic_DNA"/>
</dbReference>
<evidence type="ECO:0000313" key="1">
    <source>
        <dbReference type="EMBL" id="TWT80209.1"/>
    </source>
</evidence>
<comment type="caution">
    <text evidence="1">The sequence shown here is derived from an EMBL/GenBank/DDBJ whole genome shotgun (WGS) entry which is preliminary data.</text>
</comment>
<dbReference type="AlphaFoldDB" id="A0A5C5YYL8"/>
<proteinExistence type="predicted"/>
<reference evidence="1 2" key="1">
    <citation type="submission" date="2019-02" db="EMBL/GenBank/DDBJ databases">
        <title>Deep-cultivation of Planctomycetes and their phenomic and genomic characterization uncovers novel biology.</title>
        <authorList>
            <person name="Wiegand S."/>
            <person name="Jogler M."/>
            <person name="Boedeker C."/>
            <person name="Pinto D."/>
            <person name="Vollmers J."/>
            <person name="Rivas-Marin E."/>
            <person name="Kohn T."/>
            <person name="Peeters S.H."/>
            <person name="Heuer A."/>
            <person name="Rast P."/>
            <person name="Oberbeckmann S."/>
            <person name="Bunk B."/>
            <person name="Jeske O."/>
            <person name="Meyerdierks A."/>
            <person name="Storesund J.E."/>
            <person name="Kallscheuer N."/>
            <person name="Luecker S."/>
            <person name="Lage O.M."/>
            <person name="Pohl T."/>
            <person name="Merkel B.J."/>
            <person name="Hornburger P."/>
            <person name="Mueller R.-W."/>
            <person name="Bruemmer F."/>
            <person name="Labrenz M."/>
            <person name="Spormann A.M."/>
            <person name="Op Den Camp H."/>
            <person name="Overmann J."/>
            <person name="Amann R."/>
            <person name="Jetten M.S.M."/>
            <person name="Mascher T."/>
            <person name="Medema M.H."/>
            <person name="Devos D.P."/>
            <person name="Kaster A.-K."/>
            <person name="Ovreas L."/>
            <person name="Rohde M."/>
            <person name="Galperin M.Y."/>
            <person name="Jogler C."/>
        </authorList>
    </citation>
    <scope>NUCLEOTIDE SEQUENCE [LARGE SCALE GENOMIC DNA]</scope>
    <source>
        <strain evidence="1 2">CA13</strain>
    </source>
</reference>
<dbReference type="Proteomes" id="UP000315010">
    <property type="component" value="Unassembled WGS sequence"/>
</dbReference>
<organism evidence="1 2">
    <name type="scientific">Novipirellula herctigrandis</name>
    <dbReference type="NCBI Taxonomy" id="2527986"/>
    <lineage>
        <taxon>Bacteria</taxon>
        <taxon>Pseudomonadati</taxon>
        <taxon>Planctomycetota</taxon>
        <taxon>Planctomycetia</taxon>
        <taxon>Pirellulales</taxon>
        <taxon>Pirellulaceae</taxon>
        <taxon>Novipirellula</taxon>
    </lineage>
</organism>
<evidence type="ECO:0000313" key="2">
    <source>
        <dbReference type="Proteomes" id="UP000315010"/>
    </source>
</evidence>
<name>A0A5C5YYL8_9BACT</name>
<keyword evidence="2" id="KW-1185">Reference proteome</keyword>